<evidence type="ECO:0000313" key="1">
    <source>
        <dbReference type="EMBL" id="SNT67592.1"/>
    </source>
</evidence>
<organism evidence="1 2">
    <name type="scientific">Amphiplicatus metriothermophilus</name>
    <dbReference type="NCBI Taxonomy" id="1519374"/>
    <lineage>
        <taxon>Bacteria</taxon>
        <taxon>Pseudomonadati</taxon>
        <taxon>Pseudomonadota</taxon>
        <taxon>Alphaproteobacteria</taxon>
        <taxon>Parvularculales</taxon>
        <taxon>Parvularculaceae</taxon>
        <taxon>Amphiplicatus</taxon>
    </lineage>
</organism>
<evidence type="ECO:0008006" key="3">
    <source>
        <dbReference type="Google" id="ProtNLM"/>
    </source>
</evidence>
<evidence type="ECO:0000313" key="2">
    <source>
        <dbReference type="Proteomes" id="UP000198346"/>
    </source>
</evidence>
<keyword evidence="2" id="KW-1185">Reference proteome</keyword>
<dbReference type="AlphaFoldDB" id="A0A239PIF6"/>
<name>A0A239PIF6_9PROT</name>
<dbReference type="Proteomes" id="UP000198346">
    <property type="component" value="Unassembled WGS sequence"/>
</dbReference>
<dbReference type="OrthoDB" id="7998953at2"/>
<accession>A0A239PIF6</accession>
<reference evidence="1 2" key="1">
    <citation type="submission" date="2017-07" db="EMBL/GenBank/DDBJ databases">
        <authorList>
            <person name="Sun Z.S."/>
            <person name="Albrecht U."/>
            <person name="Echele G."/>
            <person name="Lee C.C."/>
        </authorList>
    </citation>
    <scope>NUCLEOTIDE SEQUENCE [LARGE SCALE GENOMIC DNA]</scope>
    <source>
        <strain evidence="1 2">CGMCC 1.12710</strain>
    </source>
</reference>
<proteinExistence type="predicted"/>
<gene>
    <name evidence="1" type="ORF">SAMN06297382_0082</name>
</gene>
<protein>
    <recommendedName>
        <fullName evidence="3">Ribosome-binding factor A</fullName>
    </recommendedName>
</protein>
<dbReference type="RefSeq" id="WP_089410623.1">
    <property type="nucleotide sequence ID" value="NZ_FZQA01000001.1"/>
</dbReference>
<dbReference type="EMBL" id="FZQA01000001">
    <property type="protein sequence ID" value="SNT67592.1"/>
    <property type="molecule type" value="Genomic_DNA"/>
</dbReference>
<sequence length="94" mass="10387">MQGKIRDIVEQVVKDRFPDARILSVSVNEDEDFEGERILRVTVVFDSATGLLDSQRAASLVRHMRPKLREAGEEAFPILSFISKADAELASAGA</sequence>